<evidence type="ECO:0000313" key="1">
    <source>
        <dbReference type="EMBL" id="PVH37761.1"/>
    </source>
</evidence>
<organism evidence="1">
    <name type="scientific">Panicum hallii</name>
    <dbReference type="NCBI Taxonomy" id="206008"/>
    <lineage>
        <taxon>Eukaryota</taxon>
        <taxon>Viridiplantae</taxon>
        <taxon>Streptophyta</taxon>
        <taxon>Embryophyta</taxon>
        <taxon>Tracheophyta</taxon>
        <taxon>Spermatophyta</taxon>
        <taxon>Magnoliopsida</taxon>
        <taxon>Liliopsida</taxon>
        <taxon>Poales</taxon>
        <taxon>Poaceae</taxon>
        <taxon>PACMAD clade</taxon>
        <taxon>Panicoideae</taxon>
        <taxon>Panicodae</taxon>
        <taxon>Paniceae</taxon>
        <taxon>Panicinae</taxon>
        <taxon>Panicum</taxon>
        <taxon>Panicum sect. Panicum</taxon>
    </lineage>
</organism>
<reference evidence="1" key="1">
    <citation type="submission" date="2018-04" db="EMBL/GenBank/DDBJ databases">
        <title>WGS assembly of Panicum hallii.</title>
        <authorList>
            <person name="Lovell J."/>
            <person name="Jenkins J."/>
            <person name="Lowry D."/>
            <person name="Mamidi S."/>
            <person name="Sreedasyam A."/>
            <person name="Weng X."/>
            <person name="Barry K."/>
            <person name="Bonette J."/>
            <person name="Campitelli B."/>
            <person name="Daum C."/>
            <person name="Gordon S."/>
            <person name="Gould B."/>
            <person name="Lipzen A."/>
            <person name="Macqueen A."/>
            <person name="Palacio-Mejia J."/>
            <person name="Plott C."/>
            <person name="Shakirov E."/>
            <person name="Shu S."/>
            <person name="Yoshinaga Y."/>
            <person name="Zane M."/>
            <person name="Rokhsar D."/>
            <person name="Grimwood J."/>
            <person name="Schmutz J."/>
            <person name="Juenger T."/>
        </authorList>
    </citation>
    <scope>NUCLEOTIDE SEQUENCE [LARGE SCALE GENOMIC DNA]</scope>
    <source>
        <strain evidence="1">FIL2</strain>
    </source>
</reference>
<name>A0A2T8IJC9_9POAL</name>
<protein>
    <submittedName>
        <fullName evidence="1">Uncharacterized protein</fullName>
    </submittedName>
</protein>
<gene>
    <name evidence="1" type="ORF">PAHAL_5G081600</name>
</gene>
<sequence>MHLTHARFDLRREESLGGRRLEAHDGVGTWEAQHEAAAEEIRRGIEMGRRGLEKE</sequence>
<proteinExistence type="predicted"/>
<dbReference type="AlphaFoldDB" id="A0A2T8IJC9"/>
<dbReference type="Proteomes" id="UP000243499">
    <property type="component" value="Chromosome 5"/>
</dbReference>
<dbReference type="EMBL" id="CM008050">
    <property type="protein sequence ID" value="PVH37761.1"/>
    <property type="molecule type" value="Genomic_DNA"/>
</dbReference>
<accession>A0A2T8IJC9</accession>
<dbReference type="Gramene" id="PVH37761">
    <property type="protein sequence ID" value="PVH37761"/>
    <property type="gene ID" value="PAHAL_5G081600"/>
</dbReference>